<evidence type="ECO:0000256" key="2">
    <source>
        <dbReference type="SAM" id="Phobius"/>
    </source>
</evidence>
<keyword evidence="1" id="KW-0378">Hydrolase</keyword>
<sequence>MYGSSGSRAGPLRGAGRFVHSLPLLFLAVGALFGLLTPANVSAAPFFTAAPLVGVGIYTVRATVLVGASGLLLLLGVKIAKGGPDEFADQMDLLTVGSVAVLALLINLLVRRGVTALASVRDVAGAAQRALLPVPPERVDGLRVAARYEAARADAQIGGDFYAVQQTPYGVRLVLGDVRGKGLGAVETVVVVLGAFREAAEYEPELETVAARLDAALRRAGAVRGGEDRSEGFATALLAEIPPGPPGDLRLLNRGHPPPFLLSADGTVRSVYPDSPALPLGMSGLTGWPDRVETVPFPGGTTLLMYTDGVTEARDENGVFYDPEARLPGLRGHNPAVLLDMLVRDVARHTGGRTADDMALLAASRESTPAGPSPGESHPE</sequence>
<keyword evidence="5" id="KW-1185">Reference proteome</keyword>
<dbReference type="Proteomes" id="UP000621266">
    <property type="component" value="Unassembled WGS sequence"/>
</dbReference>
<dbReference type="PANTHER" id="PTHR43156:SF2">
    <property type="entry name" value="STAGE II SPORULATION PROTEIN E"/>
    <property type="match status" value="1"/>
</dbReference>
<feature type="transmembrane region" description="Helical" evidence="2">
    <location>
        <begin position="92"/>
        <end position="110"/>
    </location>
</feature>
<organism evidence="4 5">
    <name type="scientific">Streptomyces lycii</name>
    <dbReference type="NCBI Taxonomy" id="2654337"/>
    <lineage>
        <taxon>Bacteria</taxon>
        <taxon>Bacillati</taxon>
        <taxon>Actinomycetota</taxon>
        <taxon>Actinomycetes</taxon>
        <taxon>Kitasatosporales</taxon>
        <taxon>Streptomycetaceae</taxon>
        <taxon>Streptomyces</taxon>
    </lineage>
</organism>
<gene>
    <name evidence="4" type="ORF">GCU69_29610</name>
</gene>
<protein>
    <submittedName>
        <fullName evidence="4">Serine/threonine-protein phosphatase</fullName>
    </submittedName>
</protein>
<dbReference type="InterPro" id="IPR052016">
    <property type="entry name" value="Bact_Sigma-Reg"/>
</dbReference>
<dbReference type="SUPFAM" id="SSF81606">
    <property type="entry name" value="PP2C-like"/>
    <property type="match status" value="1"/>
</dbReference>
<comment type="caution">
    <text evidence="4">The sequence shown here is derived from an EMBL/GenBank/DDBJ whole genome shotgun (WGS) entry which is preliminary data.</text>
</comment>
<evidence type="ECO:0000259" key="3">
    <source>
        <dbReference type="SMART" id="SM00331"/>
    </source>
</evidence>
<evidence type="ECO:0000313" key="4">
    <source>
        <dbReference type="EMBL" id="KAF4405570.1"/>
    </source>
</evidence>
<evidence type="ECO:0000256" key="1">
    <source>
        <dbReference type="ARBA" id="ARBA00022801"/>
    </source>
</evidence>
<name>A0ABQ7FA45_9ACTN</name>
<feature type="transmembrane region" description="Helical" evidence="2">
    <location>
        <begin position="59"/>
        <end position="80"/>
    </location>
</feature>
<dbReference type="SMART" id="SM00331">
    <property type="entry name" value="PP2C_SIG"/>
    <property type="match status" value="1"/>
</dbReference>
<dbReference type="InterPro" id="IPR036457">
    <property type="entry name" value="PPM-type-like_dom_sf"/>
</dbReference>
<evidence type="ECO:0000313" key="5">
    <source>
        <dbReference type="Proteomes" id="UP000621266"/>
    </source>
</evidence>
<dbReference type="PANTHER" id="PTHR43156">
    <property type="entry name" value="STAGE II SPORULATION PROTEIN E-RELATED"/>
    <property type="match status" value="1"/>
</dbReference>
<dbReference type="Pfam" id="PF07228">
    <property type="entry name" value="SpoIIE"/>
    <property type="match status" value="1"/>
</dbReference>
<accession>A0ABQ7FA45</accession>
<reference evidence="4 5" key="1">
    <citation type="submission" date="2019-10" db="EMBL/GenBank/DDBJ databases">
        <title>Streptomyces tenebrisbrunneis sp.nov., an endogenous actinomycete isolated from of Lycium ruthenicum.</title>
        <authorList>
            <person name="Ma L."/>
        </authorList>
    </citation>
    <scope>NUCLEOTIDE SEQUENCE [LARGE SCALE GENOMIC DNA]</scope>
    <source>
        <strain evidence="4 5">TRM 66187</strain>
    </source>
</reference>
<feature type="domain" description="PPM-type phosphatase" evidence="3">
    <location>
        <begin position="139"/>
        <end position="365"/>
    </location>
</feature>
<dbReference type="InterPro" id="IPR001932">
    <property type="entry name" value="PPM-type_phosphatase-like_dom"/>
</dbReference>
<proteinExistence type="predicted"/>
<dbReference type="Gene3D" id="3.60.40.10">
    <property type="entry name" value="PPM-type phosphatase domain"/>
    <property type="match status" value="1"/>
</dbReference>
<keyword evidence="2" id="KW-0472">Membrane</keyword>
<dbReference type="EMBL" id="WHPN01000414">
    <property type="protein sequence ID" value="KAF4405570.1"/>
    <property type="molecule type" value="Genomic_DNA"/>
</dbReference>
<keyword evidence="2" id="KW-1133">Transmembrane helix</keyword>
<keyword evidence="2" id="KW-0812">Transmembrane</keyword>